<dbReference type="Gene3D" id="2.60.420.10">
    <property type="entry name" value="Maltose phosphorylase, domain 3"/>
    <property type="match status" value="1"/>
</dbReference>
<dbReference type="InterPro" id="IPR005195">
    <property type="entry name" value="Glyco_hydro_65_M"/>
</dbReference>
<dbReference type="Pfam" id="PF03632">
    <property type="entry name" value="Glyco_hydro_65m"/>
    <property type="match status" value="1"/>
</dbReference>
<dbReference type="PANTHER" id="PTHR11051:SF8">
    <property type="entry name" value="PROTEIN-GLUCOSYLGALACTOSYLHYDROXYLYSINE GLUCOSIDASE"/>
    <property type="match status" value="1"/>
</dbReference>
<dbReference type="SUPFAM" id="SSF56784">
    <property type="entry name" value="HAD-like"/>
    <property type="match status" value="1"/>
</dbReference>
<dbReference type="AlphaFoldDB" id="A0A852T2K2"/>
<dbReference type="PANTHER" id="PTHR11051">
    <property type="entry name" value="GLYCOSYL HYDROLASE-RELATED"/>
    <property type="match status" value="1"/>
</dbReference>
<reference evidence="5 6" key="1">
    <citation type="submission" date="2020-07" db="EMBL/GenBank/DDBJ databases">
        <title>Sequencing the genomes of 1000 actinobacteria strains.</title>
        <authorList>
            <person name="Klenk H.-P."/>
        </authorList>
    </citation>
    <scope>NUCLEOTIDE SEQUENCE [LARGE SCALE GENOMIC DNA]</scope>
    <source>
        <strain evidence="5 6">DSM 23871</strain>
    </source>
</reference>
<dbReference type="RefSeq" id="WP_179457132.1">
    <property type="nucleotide sequence ID" value="NZ_BAAAPX010000001.1"/>
</dbReference>
<evidence type="ECO:0000313" key="6">
    <source>
        <dbReference type="Proteomes" id="UP000589620"/>
    </source>
</evidence>
<feature type="domain" description="Glycoside hydrolase family 65 C-terminal" evidence="3">
    <location>
        <begin position="971"/>
        <end position="1031"/>
    </location>
</feature>
<dbReference type="InterPro" id="IPR036412">
    <property type="entry name" value="HAD-like_sf"/>
</dbReference>
<dbReference type="InterPro" id="IPR008928">
    <property type="entry name" value="6-hairpin_glycosidase_sf"/>
</dbReference>
<feature type="domain" description="Glycoside hydrolase family 65 N-terminal" evidence="4">
    <location>
        <begin position="256"/>
        <end position="510"/>
    </location>
</feature>
<dbReference type="GO" id="GO:0004553">
    <property type="term" value="F:hydrolase activity, hydrolyzing O-glycosyl compounds"/>
    <property type="evidence" value="ECO:0007669"/>
    <property type="project" value="TreeGrafter"/>
</dbReference>
<evidence type="ECO:0000313" key="5">
    <source>
        <dbReference type="EMBL" id="NYD75101.1"/>
    </source>
</evidence>
<feature type="domain" description="Glycoside hydrolase family 65 central catalytic" evidence="2">
    <location>
        <begin position="565"/>
        <end position="960"/>
    </location>
</feature>
<name>A0A852T2K2_9MICO</name>
<gene>
    <name evidence="5" type="ORF">BJ963_002620</name>
</gene>
<evidence type="ECO:0000259" key="2">
    <source>
        <dbReference type="Pfam" id="PF03632"/>
    </source>
</evidence>
<dbReference type="InterPro" id="IPR012341">
    <property type="entry name" value="6hp_glycosidase-like_sf"/>
</dbReference>
<dbReference type="InterPro" id="IPR005196">
    <property type="entry name" value="Glyco_hydro_65_N"/>
</dbReference>
<dbReference type="InterPro" id="IPR006439">
    <property type="entry name" value="HAD-SF_hydro_IA"/>
</dbReference>
<dbReference type="Pfam" id="PF00702">
    <property type="entry name" value="Hydrolase"/>
    <property type="match status" value="1"/>
</dbReference>
<keyword evidence="6" id="KW-1185">Reference proteome</keyword>
<dbReference type="SFLD" id="SFLDS00003">
    <property type="entry name" value="Haloacid_Dehalogenase"/>
    <property type="match status" value="1"/>
</dbReference>
<comment type="caution">
    <text evidence="5">The sequence shown here is derived from an EMBL/GenBank/DDBJ whole genome shotgun (WGS) entry which is preliminary data.</text>
</comment>
<protein>
    <submittedName>
        <fullName evidence="5">Beta-phosphoglucomutase family hydrolase</fullName>
    </submittedName>
</protein>
<dbReference type="Pfam" id="PF03636">
    <property type="entry name" value="Glyco_hydro_65N"/>
    <property type="match status" value="1"/>
</dbReference>
<dbReference type="Gene3D" id="1.10.150.240">
    <property type="entry name" value="Putative phosphatase, domain 2"/>
    <property type="match status" value="1"/>
</dbReference>
<dbReference type="InterPro" id="IPR023214">
    <property type="entry name" value="HAD_sf"/>
</dbReference>
<dbReference type="InterPro" id="IPR005194">
    <property type="entry name" value="Glyco_hydro_65_C"/>
</dbReference>
<keyword evidence="5" id="KW-0378">Hydrolase</keyword>
<dbReference type="Pfam" id="PF03633">
    <property type="entry name" value="Glyco_hydro_65C"/>
    <property type="match status" value="1"/>
</dbReference>
<keyword evidence="1" id="KW-0326">Glycosidase</keyword>
<sequence length="1043" mass="113801">MEPLPRTPAAAVVLDMDGVVTDTRTFHLRAWTQLFDEELGAISAEAPPFTTGDYERSVDGRSRESGIRAFLASRRIPESAITPDLVSRLAERKQHIFEQLIAAHGTTTLPGASRVIRALHSAGVRLALATASRNVALVLESTGILPLFDTVVDGAVAADLSLPSKPDPALFVEACRRLGVAPAHAMLVEDSEAGIEAAAAAGFGLVMGIAPDPRRAAALRRADADVVVPGLDALEIGPSGEIFVTGAPDPWVLGFDGFDPEAEPTRESICALANGYWGTRAAAEDGASWAGRSPGTYFAGVYDAVVDGPSTGDEIVNAPDWLPLALRPADGGWLTLDGEDLIAFRQELDLRQAVLRRTLTYRDRSGRETRVRFRRIVSQADPRMSALQATVVAVDWSGPLTIRTGIDAGTLNTITDTATPGSGPGPRRHVAIRESRELSPDAILVEVETLVSHVHISVAERTRVHRGDATLAPEREFATKDAAASHEFTIDLEQGRPVVIEKVVAVATSRDRAILSPSHSATTRLARAPRFADLLADHAQRWEALWPYFSTSVEPAADLSLAVNVNTFHLLQTLAGVTTELDVGVPARGLHGEGYGGRVFWDELFVYPVLTLRRPDISRTLLGYRHRRLPEAEHAAAETGRDGAMFPWQSATTGADVTPDRLFNPLTGRWMADHSHLQRHVGLGIAYSAWEFYETTGDTEYLAEEGAELIVGVARFFASLADWDQSTGRYSIRGVMGPDEFHDGPPGAPGHGVTDNVYTNVMTAWVLLRAADTARLLSSRPDRGPYQALGITSDELDRWAHIAKNLRIVFNADGTLSQFDGYDALEPIDLDRYRSRYPTEGRLDLVLDAEGDSTNRYQVSKQPDSLMLLYLLSAEELRELLGHMGYPLSADAIVRTVERYSRSSTYGSTLSNVVHSWLEARRDRERSWAFLERALQSDIADIQGGTTRYGIHLAAMAGSVDLLTRCYTGIETRADMLWFHPLLPAEIDRLEFTISYRAHRLSVSITHESLGIVSADGYADPIHIVVEGEPALLHTGETRTFEL</sequence>
<dbReference type="GO" id="GO:0005975">
    <property type="term" value="P:carbohydrate metabolic process"/>
    <property type="evidence" value="ECO:0007669"/>
    <property type="project" value="InterPro"/>
</dbReference>
<dbReference type="SUPFAM" id="SSF74650">
    <property type="entry name" value="Galactose mutarotase-like"/>
    <property type="match status" value="1"/>
</dbReference>
<dbReference type="GO" id="GO:0016757">
    <property type="term" value="F:glycosyltransferase activity"/>
    <property type="evidence" value="ECO:0007669"/>
    <property type="project" value="UniProtKB-ARBA"/>
</dbReference>
<dbReference type="InterPro" id="IPR011013">
    <property type="entry name" value="Gal_mutarotase_sf_dom"/>
</dbReference>
<proteinExistence type="predicted"/>
<dbReference type="SFLD" id="SFLDG01129">
    <property type="entry name" value="C1.5:_HAD__Beta-PGM__Phosphata"/>
    <property type="match status" value="1"/>
</dbReference>
<evidence type="ECO:0000259" key="3">
    <source>
        <dbReference type="Pfam" id="PF03633"/>
    </source>
</evidence>
<dbReference type="Gene3D" id="2.70.98.40">
    <property type="entry name" value="Glycoside hydrolase, family 65, N-terminal domain"/>
    <property type="match status" value="1"/>
</dbReference>
<dbReference type="Gene3D" id="1.50.10.10">
    <property type="match status" value="1"/>
</dbReference>
<dbReference type="Gene3D" id="3.40.50.1000">
    <property type="entry name" value="HAD superfamily/HAD-like"/>
    <property type="match status" value="1"/>
</dbReference>
<dbReference type="InterPro" id="IPR037018">
    <property type="entry name" value="GH65_N"/>
</dbReference>
<dbReference type="Proteomes" id="UP000589620">
    <property type="component" value="Unassembled WGS sequence"/>
</dbReference>
<accession>A0A852T2K2</accession>
<dbReference type="SUPFAM" id="SSF48208">
    <property type="entry name" value="Six-hairpin glycosidases"/>
    <property type="match status" value="1"/>
</dbReference>
<evidence type="ECO:0000256" key="1">
    <source>
        <dbReference type="ARBA" id="ARBA00023295"/>
    </source>
</evidence>
<evidence type="ECO:0000259" key="4">
    <source>
        <dbReference type="Pfam" id="PF03636"/>
    </source>
</evidence>
<dbReference type="EMBL" id="JACCBJ010000001">
    <property type="protein sequence ID" value="NYD75101.1"/>
    <property type="molecule type" value="Genomic_DNA"/>
</dbReference>
<dbReference type="NCBIfam" id="TIGR01509">
    <property type="entry name" value="HAD-SF-IA-v3"/>
    <property type="match status" value="1"/>
</dbReference>
<organism evidence="5 6">
    <name type="scientific">Leifsonia soli</name>
    <dbReference type="NCBI Taxonomy" id="582665"/>
    <lineage>
        <taxon>Bacteria</taxon>
        <taxon>Bacillati</taxon>
        <taxon>Actinomycetota</taxon>
        <taxon>Actinomycetes</taxon>
        <taxon>Micrococcales</taxon>
        <taxon>Microbacteriaceae</taxon>
        <taxon>Leifsonia</taxon>
    </lineage>
</organism>
<dbReference type="GO" id="GO:0030246">
    <property type="term" value="F:carbohydrate binding"/>
    <property type="evidence" value="ECO:0007669"/>
    <property type="project" value="InterPro"/>
</dbReference>
<dbReference type="InterPro" id="IPR023198">
    <property type="entry name" value="PGP-like_dom2"/>
</dbReference>